<dbReference type="Pfam" id="PF01478">
    <property type="entry name" value="Peptidase_A24"/>
    <property type="match status" value="1"/>
</dbReference>
<evidence type="ECO:0000313" key="4">
    <source>
        <dbReference type="EMBL" id="RAK36961.1"/>
    </source>
</evidence>
<evidence type="ECO:0000313" key="5">
    <source>
        <dbReference type="Proteomes" id="UP000249341"/>
    </source>
</evidence>
<comment type="similarity">
    <text evidence="1">Belongs to the peptidase A24 family.</text>
</comment>
<keyword evidence="2" id="KW-0472">Membrane</keyword>
<evidence type="ECO:0000256" key="2">
    <source>
        <dbReference type="SAM" id="Phobius"/>
    </source>
</evidence>
<feature type="transmembrane region" description="Helical" evidence="2">
    <location>
        <begin position="192"/>
        <end position="210"/>
    </location>
</feature>
<name>A0A327ZCC4_9ACTN</name>
<feature type="domain" description="Prepilin type IV endopeptidase peptidase" evidence="3">
    <location>
        <begin position="97"/>
        <end position="204"/>
    </location>
</feature>
<dbReference type="AlphaFoldDB" id="A0A327ZCC4"/>
<feature type="transmembrane region" description="Helical" evidence="2">
    <location>
        <begin position="75"/>
        <end position="103"/>
    </location>
</feature>
<dbReference type="PANTHER" id="PTHR30487">
    <property type="entry name" value="TYPE 4 PREPILIN-LIKE PROTEINS LEADER PEPTIDE-PROCESSING ENZYME"/>
    <property type="match status" value="1"/>
</dbReference>
<dbReference type="InterPro" id="IPR050882">
    <property type="entry name" value="Prepilin_peptidase/N-MTase"/>
</dbReference>
<keyword evidence="4" id="KW-0489">Methyltransferase</keyword>
<keyword evidence="5" id="KW-1185">Reference proteome</keyword>
<feature type="transmembrane region" description="Helical" evidence="2">
    <location>
        <begin position="217"/>
        <end position="236"/>
    </location>
</feature>
<comment type="caution">
    <text evidence="4">The sequence shown here is derived from an EMBL/GenBank/DDBJ whole genome shotgun (WGS) entry which is preliminary data.</text>
</comment>
<dbReference type="GO" id="GO:0032259">
    <property type="term" value="P:methylation"/>
    <property type="evidence" value="ECO:0007669"/>
    <property type="project" value="UniProtKB-KW"/>
</dbReference>
<dbReference type="GO" id="GO:0005886">
    <property type="term" value="C:plasma membrane"/>
    <property type="evidence" value="ECO:0007669"/>
    <property type="project" value="TreeGrafter"/>
</dbReference>
<evidence type="ECO:0000256" key="1">
    <source>
        <dbReference type="ARBA" id="ARBA00005801"/>
    </source>
</evidence>
<dbReference type="RefSeq" id="WP_111650148.1">
    <property type="nucleotide sequence ID" value="NZ_JACHWI010000001.1"/>
</dbReference>
<accession>A0A327ZCC4</accession>
<proteinExistence type="inferred from homology"/>
<dbReference type="Gene3D" id="1.20.120.1220">
    <property type="match status" value="1"/>
</dbReference>
<dbReference type="GO" id="GO:0008168">
    <property type="term" value="F:methyltransferase activity"/>
    <property type="evidence" value="ECO:0007669"/>
    <property type="project" value="UniProtKB-KW"/>
</dbReference>
<dbReference type="GO" id="GO:0004190">
    <property type="term" value="F:aspartic-type endopeptidase activity"/>
    <property type="evidence" value="ECO:0007669"/>
    <property type="project" value="InterPro"/>
</dbReference>
<dbReference type="OrthoDB" id="3388265at2"/>
<dbReference type="InterPro" id="IPR000045">
    <property type="entry name" value="Prepilin_IV_endopep_pep"/>
</dbReference>
<gene>
    <name evidence="4" type="ORF">B0I29_107223</name>
</gene>
<sequence length="237" mass="24372">MDRVQNAMLLAVTPGLRWLTARFAVEPGAPVRTRCGGCGTPLAGRLFSPSGRCGDCGVMIGAPPYLLELVTVTGAVLAVLAAPSVPIALAALWWVACAVPLLFIDLRVHRLPDPLTGAALAGVLLMEAVAAVTTGPPAALGRALLCALAYGALLLVPALILGPRGLGLGDVKLFVSIAALFGWWGWSTVFTVLFLAFLASGVVAAGLLVTRRARRGTHIAMGPYLVGAAFTMLALLA</sequence>
<dbReference type="EMBL" id="QLMJ01000007">
    <property type="protein sequence ID" value="RAK36961.1"/>
    <property type="molecule type" value="Genomic_DNA"/>
</dbReference>
<reference evidence="4 5" key="1">
    <citation type="submission" date="2018-06" db="EMBL/GenBank/DDBJ databases">
        <title>Genomic Encyclopedia of Type Strains, Phase III (KMG-III): the genomes of soil and plant-associated and newly described type strains.</title>
        <authorList>
            <person name="Whitman W."/>
        </authorList>
    </citation>
    <scope>NUCLEOTIDE SEQUENCE [LARGE SCALE GENOMIC DNA]</scope>
    <source>
        <strain evidence="4 5">CGMCC 4.7090</strain>
    </source>
</reference>
<dbReference type="PANTHER" id="PTHR30487:SF0">
    <property type="entry name" value="PREPILIN LEADER PEPTIDASE_N-METHYLTRANSFERASE-RELATED"/>
    <property type="match status" value="1"/>
</dbReference>
<dbReference type="Proteomes" id="UP000249341">
    <property type="component" value="Unassembled WGS sequence"/>
</dbReference>
<evidence type="ECO:0000259" key="3">
    <source>
        <dbReference type="Pfam" id="PF01478"/>
    </source>
</evidence>
<feature type="transmembrane region" description="Helical" evidence="2">
    <location>
        <begin position="139"/>
        <end position="161"/>
    </location>
</feature>
<protein>
    <submittedName>
        <fullName evidence="4">Leader peptidase (Prepilin peptidase)/N-methyltransferase</fullName>
    </submittedName>
</protein>
<keyword evidence="4" id="KW-0808">Transferase</keyword>
<dbReference type="GO" id="GO:0006465">
    <property type="term" value="P:signal peptide processing"/>
    <property type="evidence" value="ECO:0007669"/>
    <property type="project" value="TreeGrafter"/>
</dbReference>
<feature type="transmembrane region" description="Helical" evidence="2">
    <location>
        <begin position="115"/>
        <end position="133"/>
    </location>
</feature>
<organism evidence="4 5">
    <name type="scientific">Actinoplanes lutulentus</name>
    <dbReference type="NCBI Taxonomy" id="1287878"/>
    <lineage>
        <taxon>Bacteria</taxon>
        <taxon>Bacillati</taxon>
        <taxon>Actinomycetota</taxon>
        <taxon>Actinomycetes</taxon>
        <taxon>Micromonosporales</taxon>
        <taxon>Micromonosporaceae</taxon>
        <taxon>Actinoplanes</taxon>
    </lineage>
</organism>
<keyword evidence="2" id="KW-1133">Transmembrane helix</keyword>
<keyword evidence="2" id="KW-0812">Transmembrane</keyword>